<comment type="caution">
    <text evidence="3">The sequence shown here is derived from an EMBL/GenBank/DDBJ whole genome shotgun (WGS) entry which is preliminary data.</text>
</comment>
<sequence length="302" mass="32122">MPISVLLVALGAFQWGLSGGLASILMEDGWSPQVITVWRVVIGLGCMAAWLVWRWRKGFRQEFNRRLVGWSALAGFGVAGNLVYYFVSISAGSVAVAITLMYTAPVMVYLVAFLTRTERPTWGSALVILATLVGITMMTGVYGNAPVRLTTLALTSGLLSGASYALFIFAFKAAGRHGSTPAALTIAFVAAIVALVPLVDWREAAQVPGSGDFPLFVVFGLMGAGLSFFCYFWGLRGVLPSTAAVTAMVEPATATLFGVLVLNQLLSPTETIGVLIILLAVTWLNIQRQLAARRAASPPSTE</sequence>
<dbReference type="Proteomes" id="UP001556709">
    <property type="component" value="Unassembled WGS sequence"/>
</dbReference>
<accession>A0ABV3T9E6</accession>
<feature type="transmembrane region" description="Helical" evidence="1">
    <location>
        <begin position="67"/>
        <end position="87"/>
    </location>
</feature>
<dbReference type="Gene3D" id="1.10.3730.20">
    <property type="match status" value="1"/>
</dbReference>
<feature type="domain" description="EamA" evidence="2">
    <location>
        <begin position="154"/>
        <end position="285"/>
    </location>
</feature>
<reference evidence="3 4" key="1">
    <citation type="submission" date="2024-02" db="EMBL/GenBank/DDBJ databases">
        <title>New especies of Spiribacter isolated from saline water.</title>
        <authorList>
            <person name="Leon M.J."/>
            <person name="De La Haba R."/>
            <person name="Sanchez-Porro C."/>
            <person name="Ventosa A."/>
        </authorList>
    </citation>
    <scope>NUCLEOTIDE SEQUENCE [LARGE SCALE GENOMIC DNA]</scope>
    <source>
        <strain evidence="4">ag22IC6-390</strain>
    </source>
</reference>
<dbReference type="Pfam" id="PF00892">
    <property type="entry name" value="EamA"/>
    <property type="match status" value="2"/>
</dbReference>
<feature type="transmembrane region" description="Helical" evidence="1">
    <location>
        <begin position="182"/>
        <end position="201"/>
    </location>
</feature>
<feature type="transmembrane region" description="Helical" evidence="1">
    <location>
        <begin position="268"/>
        <end position="286"/>
    </location>
</feature>
<feature type="transmembrane region" description="Helical" evidence="1">
    <location>
        <begin position="122"/>
        <end position="143"/>
    </location>
</feature>
<feature type="transmembrane region" description="Helical" evidence="1">
    <location>
        <begin position="213"/>
        <end position="235"/>
    </location>
</feature>
<dbReference type="PANTHER" id="PTHR22911">
    <property type="entry name" value="ACYL-MALONYL CONDENSING ENZYME-RELATED"/>
    <property type="match status" value="1"/>
</dbReference>
<evidence type="ECO:0000313" key="4">
    <source>
        <dbReference type="Proteomes" id="UP001556709"/>
    </source>
</evidence>
<organism evidence="3 4">
    <name type="scientific">Spiribacter pallidus</name>
    <dbReference type="NCBI Taxonomy" id="1987936"/>
    <lineage>
        <taxon>Bacteria</taxon>
        <taxon>Pseudomonadati</taxon>
        <taxon>Pseudomonadota</taxon>
        <taxon>Gammaproteobacteria</taxon>
        <taxon>Chromatiales</taxon>
        <taxon>Ectothiorhodospiraceae</taxon>
        <taxon>Spiribacter</taxon>
    </lineage>
</organism>
<evidence type="ECO:0000313" key="3">
    <source>
        <dbReference type="EMBL" id="MEX0468243.1"/>
    </source>
</evidence>
<evidence type="ECO:0000259" key="2">
    <source>
        <dbReference type="Pfam" id="PF00892"/>
    </source>
</evidence>
<feature type="transmembrane region" description="Helical" evidence="1">
    <location>
        <begin position="242"/>
        <end position="262"/>
    </location>
</feature>
<keyword evidence="1" id="KW-1133">Transmembrane helix</keyword>
<feature type="transmembrane region" description="Helical" evidence="1">
    <location>
        <begin position="93"/>
        <end position="115"/>
    </location>
</feature>
<name>A0ABV3T9E6_9GAMM</name>
<feature type="domain" description="EamA" evidence="2">
    <location>
        <begin position="4"/>
        <end position="139"/>
    </location>
</feature>
<dbReference type="SUPFAM" id="SSF103481">
    <property type="entry name" value="Multidrug resistance efflux transporter EmrE"/>
    <property type="match status" value="2"/>
</dbReference>
<dbReference type="RefSeq" id="WP_367958256.1">
    <property type="nucleotide sequence ID" value="NZ_JBAKFH010000004.1"/>
</dbReference>
<feature type="transmembrane region" description="Helical" evidence="1">
    <location>
        <begin position="149"/>
        <end position="170"/>
    </location>
</feature>
<protein>
    <submittedName>
        <fullName evidence="3">DMT family transporter</fullName>
    </submittedName>
</protein>
<feature type="transmembrane region" description="Helical" evidence="1">
    <location>
        <begin position="34"/>
        <end position="55"/>
    </location>
</feature>
<gene>
    <name evidence="3" type="ORF">V6X73_00625</name>
</gene>
<dbReference type="PANTHER" id="PTHR22911:SF79">
    <property type="entry name" value="MOBA-LIKE NTP TRANSFERASE DOMAIN-CONTAINING PROTEIN"/>
    <property type="match status" value="1"/>
</dbReference>
<proteinExistence type="predicted"/>
<evidence type="ECO:0000256" key="1">
    <source>
        <dbReference type="SAM" id="Phobius"/>
    </source>
</evidence>
<dbReference type="InterPro" id="IPR000620">
    <property type="entry name" value="EamA_dom"/>
</dbReference>
<keyword evidence="1" id="KW-0812">Transmembrane</keyword>
<keyword evidence="4" id="KW-1185">Reference proteome</keyword>
<keyword evidence="1" id="KW-0472">Membrane</keyword>
<dbReference type="EMBL" id="JBAKFM010000001">
    <property type="protein sequence ID" value="MEX0468243.1"/>
    <property type="molecule type" value="Genomic_DNA"/>
</dbReference>
<dbReference type="InterPro" id="IPR037185">
    <property type="entry name" value="EmrE-like"/>
</dbReference>